<dbReference type="Pfam" id="PF13568">
    <property type="entry name" value="OMP_b-brl_2"/>
    <property type="match status" value="1"/>
</dbReference>
<dbReference type="AlphaFoldDB" id="A0A5S5C7C6"/>
<dbReference type="OrthoDB" id="1259003at2"/>
<gene>
    <name evidence="2" type="ORF">BD809_103141</name>
</gene>
<protein>
    <submittedName>
        <fullName evidence="2">Outer membrane protein with beta-barrel domain</fullName>
    </submittedName>
</protein>
<sequence>MKHNLLFLFITIACFTYSSYAQMNSYGMRIGANYSTLSADNIPEEFDESRIGVAVGFFAEIPLNENLSLQPELQYSAQGNKQENFRINYLQAPIVFKYELNRLLNIQLGPQVGVKIWEWEDRNNYKTFDFAAVAGIGVNITKNIFVDLRYAHGLSNVIEEENFASIKDGNNRNIQLSIGYKI</sequence>
<organism evidence="2 3">
    <name type="scientific">Aquimarina intermedia</name>
    <dbReference type="NCBI Taxonomy" id="350814"/>
    <lineage>
        <taxon>Bacteria</taxon>
        <taxon>Pseudomonadati</taxon>
        <taxon>Bacteroidota</taxon>
        <taxon>Flavobacteriia</taxon>
        <taxon>Flavobacteriales</taxon>
        <taxon>Flavobacteriaceae</taxon>
        <taxon>Aquimarina</taxon>
    </lineage>
</organism>
<feature type="domain" description="Outer membrane protein beta-barrel" evidence="1">
    <location>
        <begin position="25"/>
        <end position="158"/>
    </location>
</feature>
<comment type="caution">
    <text evidence="2">The sequence shown here is derived from an EMBL/GenBank/DDBJ whole genome shotgun (WGS) entry which is preliminary data.</text>
</comment>
<evidence type="ECO:0000313" key="2">
    <source>
        <dbReference type="EMBL" id="TYP75079.1"/>
    </source>
</evidence>
<dbReference type="Proteomes" id="UP000324376">
    <property type="component" value="Unassembled WGS sequence"/>
</dbReference>
<proteinExistence type="predicted"/>
<reference evidence="2 3" key="1">
    <citation type="submission" date="2019-07" db="EMBL/GenBank/DDBJ databases">
        <title>Genomic Encyclopedia of Archaeal and Bacterial Type Strains, Phase II (KMG-II): from individual species to whole genera.</title>
        <authorList>
            <person name="Goeker M."/>
        </authorList>
    </citation>
    <scope>NUCLEOTIDE SEQUENCE [LARGE SCALE GENOMIC DNA]</scope>
    <source>
        <strain evidence="2 3">DSM 17527</strain>
    </source>
</reference>
<evidence type="ECO:0000259" key="1">
    <source>
        <dbReference type="Pfam" id="PF13568"/>
    </source>
</evidence>
<dbReference type="RefSeq" id="WP_148782082.1">
    <property type="nucleotide sequence ID" value="NZ_VNHU01000003.1"/>
</dbReference>
<accession>A0A5S5C7C6</accession>
<name>A0A5S5C7C6_9FLAO</name>
<keyword evidence="3" id="KW-1185">Reference proteome</keyword>
<dbReference type="InterPro" id="IPR025665">
    <property type="entry name" value="Beta-barrel_OMP_2"/>
</dbReference>
<dbReference type="InterPro" id="IPR011250">
    <property type="entry name" value="OMP/PagP_B-barrel"/>
</dbReference>
<dbReference type="EMBL" id="VNHU01000003">
    <property type="protein sequence ID" value="TYP75079.1"/>
    <property type="molecule type" value="Genomic_DNA"/>
</dbReference>
<dbReference type="SUPFAM" id="SSF56925">
    <property type="entry name" value="OMPA-like"/>
    <property type="match status" value="1"/>
</dbReference>
<evidence type="ECO:0000313" key="3">
    <source>
        <dbReference type="Proteomes" id="UP000324376"/>
    </source>
</evidence>